<keyword evidence="7" id="KW-1185">Reference proteome</keyword>
<reference evidence="6" key="3">
    <citation type="submission" date="2025-09" db="UniProtKB">
        <authorList>
            <consortium name="Ensembl"/>
        </authorList>
    </citation>
    <scope>IDENTIFICATION</scope>
</reference>
<evidence type="ECO:0000313" key="6">
    <source>
        <dbReference type="Ensembl" id="ENSSFAP00005014873.1"/>
    </source>
</evidence>
<dbReference type="GO" id="GO:0042613">
    <property type="term" value="C:MHC class II protein complex"/>
    <property type="evidence" value="ECO:0007669"/>
    <property type="project" value="InterPro"/>
</dbReference>
<feature type="domain" description="Ig-like" evidence="5">
    <location>
        <begin position="89"/>
        <end position="154"/>
    </location>
</feature>
<dbReference type="OMA" id="CICPTEV"/>
<dbReference type="GO" id="GO:0006955">
    <property type="term" value="P:immune response"/>
    <property type="evidence" value="ECO:0007669"/>
    <property type="project" value="InterPro"/>
</dbReference>
<dbReference type="PANTHER" id="PTHR19944">
    <property type="entry name" value="MHC CLASS II-RELATED"/>
    <property type="match status" value="1"/>
</dbReference>
<keyword evidence="4" id="KW-0472">Membrane</keyword>
<evidence type="ECO:0000256" key="4">
    <source>
        <dbReference type="SAM" id="Phobius"/>
    </source>
</evidence>
<dbReference type="Pfam" id="PF00993">
    <property type="entry name" value="MHC_II_alpha"/>
    <property type="match status" value="1"/>
</dbReference>
<dbReference type="Gene3D" id="2.60.40.10">
    <property type="entry name" value="Immunoglobulins"/>
    <property type="match status" value="2"/>
</dbReference>
<name>A0A672G7M7_SALFA</name>
<dbReference type="PROSITE" id="PS00290">
    <property type="entry name" value="IG_MHC"/>
    <property type="match status" value="1"/>
</dbReference>
<accession>A0A672G7M7</accession>
<dbReference type="InterPro" id="IPR003006">
    <property type="entry name" value="Ig/MHC_CS"/>
</dbReference>
<dbReference type="SUPFAM" id="SSF54452">
    <property type="entry name" value="MHC antigen-recognition domain"/>
    <property type="match status" value="1"/>
</dbReference>
<organism evidence="6 7">
    <name type="scientific">Salarias fasciatus</name>
    <name type="common">Jewelled blenny</name>
    <name type="synonym">Blennius fasciatus</name>
    <dbReference type="NCBI Taxonomy" id="181472"/>
    <lineage>
        <taxon>Eukaryota</taxon>
        <taxon>Metazoa</taxon>
        <taxon>Chordata</taxon>
        <taxon>Craniata</taxon>
        <taxon>Vertebrata</taxon>
        <taxon>Euteleostomi</taxon>
        <taxon>Actinopterygii</taxon>
        <taxon>Neopterygii</taxon>
        <taxon>Teleostei</taxon>
        <taxon>Neoteleostei</taxon>
        <taxon>Acanthomorphata</taxon>
        <taxon>Ovalentaria</taxon>
        <taxon>Blenniimorphae</taxon>
        <taxon>Blenniiformes</taxon>
        <taxon>Blennioidei</taxon>
        <taxon>Blenniidae</taxon>
        <taxon>Salariinae</taxon>
        <taxon>Salarias</taxon>
    </lineage>
</organism>
<dbReference type="Proteomes" id="UP000472267">
    <property type="component" value="Chromosome 11"/>
</dbReference>
<dbReference type="InterPro" id="IPR050160">
    <property type="entry name" value="MHC/Immunoglobulin"/>
</dbReference>
<evidence type="ECO:0000256" key="1">
    <source>
        <dbReference type="ARBA" id="ARBA00007394"/>
    </source>
</evidence>
<dbReference type="GO" id="GO:0019882">
    <property type="term" value="P:antigen processing and presentation"/>
    <property type="evidence" value="ECO:0007669"/>
    <property type="project" value="InterPro"/>
</dbReference>
<evidence type="ECO:0000313" key="7">
    <source>
        <dbReference type="Proteomes" id="UP000472267"/>
    </source>
</evidence>
<dbReference type="InterPro" id="IPR011162">
    <property type="entry name" value="MHC_I/II-like_Ag-recog"/>
</dbReference>
<sequence length="242" mass="27350">MWSGQTVYDCICPTEVQFELDSEELMYADFDKDTAVFTLPDFLVLVPAKLANKTRILMDAKKAKRACLLLAEVLSVIEHLPPENKGKDPPDSVLYSAEEVKFGAENTLVCFLNHFFPPSIKVSWTKNNQPVSEGFSTLKFTPNKGDIYSCTVEHKALKSPKTRIWGDYSFSRLGRYCGVTVVLGCLGLAIGIYFIVKRRQTQYLPGIKRLYTRRLMRSGIFFFLIIVLLCLMSANPVSLQIV</sequence>
<evidence type="ECO:0000256" key="3">
    <source>
        <dbReference type="ARBA" id="ARBA00023319"/>
    </source>
</evidence>
<keyword evidence="4" id="KW-0812">Transmembrane</keyword>
<protein>
    <recommendedName>
        <fullName evidence="5">Ig-like domain-containing protein</fullName>
    </recommendedName>
</protein>
<keyword evidence="3" id="KW-0393">Immunoglobulin domain</keyword>
<dbReference type="InterPro" id="IPR013783">
    <property type="entry name" value="Ig-like_fold"/>
</dbReference>
<dbReference type="SUPFAM" id="SSF48726">
    <property type="entry name" value="Immunoglobulin"/>
    <property type="match status" value="1"/>
</dbReference>
<proteinExistence type="inferred from homology"/>
<dbReference type="Pfam" id="PF07654">
    <property type="entry name" value="C1-set"/>
    <property type="match status" value="1"/>
</dbReference>
<reference evidence="6" key="2">
    <citation type="submission" date="2025-08" db="UniProtKB">
        <authorList>
            <consortium name="Ensembl"/>
        </authorList>
    </citation>
    <scope>IDENTIFICATION</scope>
</reference>
<dbReference type="InterPro" id="IPR003597">
    <property type="entry name" value="Ig_C1-set"/>
</dbReference>
<keyword evidence="2" id="KW-0325">Glycoprotein</keyword>
<dbReference type="InterPro" id="IPR036179">
    <property type="entry name" value="Ig-like_dom_sf"/>
</dbReference>
<dbReference type="AlphaFoldDB" id="A0A672G7M7"/>
<dbReference type="InterPro" id="IPR007110">
    <property type="entry name" value="Ig-like_dom"/>
</dbReference>
<comment type="similarity">
    <text evidence="1">Belongs to the MHC class II family.</text>
</comment>
<feature type="transmembrane region" description="Helical" evidence="4">
    <location>
        <begin position="173"/>
        <end position="195"/>
    </location>
</feature>
<feature type="transmembrane region" description="Helical" evidence="4">
    <location>
        <begin position="215"/>
        <end position="234"/>
    </location>
</feature>
<dbReference type="Ensembl" id="ENSSFAT00005015493.1">
    <property type="protein sequence ID" value="ENSSFAP00005014873.1"/>
    <property type="gene ID" value="ENSSFAG00005007976.1"/>
</dbReference>
<evidence type="ECO:0000259" key="5">
    <source>
        <dbReference type="PROSITE" id="PS50835"/>
    </source>
</evidence>
<dbReference type="PROSITE" id="PS50835">
    <property type="entry name" value="IG_LIKE"/>
    <property type="match status" value="1"/>
</dbReference>
<dbReference type="InterPro" id="IPR001003">
    <property type="entry name" value="MHC_II_a_N"/>
</dbReference>
<reference evidence="6" key="1">
    <citation type="submission" date="2019-06" db="EMBL/GenBank/DDBJ databases">
        <authorList>
            <consortium name="Wellcome Sanger Institute Data Sharing"/>
        </authorList>
    </citation>
    <scope>NUCLEOTIDE SEQUENCE [LARGE SCALE GENOMIC DNA]</scope>
</reference>
<evidence type="ECO:0000256" key="2">
    <source>
        <dbReference type="ARBA" id="ARBA00023180"/>
    </source>
</evidence>
<keyword evidence="4" id="KW-1133">Transmembrane helix</keyword>
<dbReference type="SMART" id="SM00407">
    <property type="entry name" value="IGc1"/>
    <property type="match status" value="1"/>
</dbReference>
<dbReference type="PANTHER" id="PTHR19944:SF105">
    <property type="entry name" value="RLA CLASS II HISTOCOMPATIBILITY ANTIGEN, DP ALPHA-1 CHAIN"/>
    <property type="match status" value="1"/>
</dbReference>